<feature type="non-terminal residue" evidence="2">
    <location>
        <position position="1"/>
    </location>
</feature>
<organism evidence="2 3">
    <name type="scientific">Coemansia brasiliensis</name>
    <dbReference type="NCBI Taxonomy" id="2650707"/>
    <lineage>
        <taxon>Eukaryota</taxon>
        <taxon>Fungi</taxon>
        <taxon>Fungi incertae sedis</taxon>
        <taxon>Zoopagomycota</taxon>
        <taxon>Kickxellomycotina</taxon>
        <taxon>Kickxellomycetes</taxon>
        <taxon>Kickxellales</taxon>
        <taxon>Kickxellaceae</taxon>
        <taxon>Coemansia</taxon>
    </lineage>
</organism>
<protein>
    <submittedName>
        <fullName evidence="2">Uncharacterized protein</fullName>
    </submittedName>
</protein>
<dbReference type="EMBL" id="JANBUW010001379">
    <property type="protein sequence ID" value="KAJ2843535.1"/>
    <property type="molecule type" value="Genomic_DNA"/>
</dbReference>
<feature type="region of interest" description="Disordered" evidence="1">
    <location>
        <begin position="106"/>
        <end position="125"/>
    </location>
</feature>
<evidence type="ECO:0000256" key="1">
    <source>
        <dbReference type="SAM" id="MobiDB-lite"/>
    </source>
</evidence>
<accession>A0A9W8I1I6</accession>
<dbReference type="Proteomes" id="UP001139887">
    <property type="component" value="Unassembled WGS sequence"/>
</dbReference>
<keyword evidence="3" id="KW-1185">Reference proteome</keyword>
<comment type="caution">
    <text evidence="2">The sequence shown here is derived from an EMBL/GenBank/DDBJ whole genome shotgun (WGS) entry which is preliminary data.</text>
</comment>
<dbReference type="InterPro" id="IPR005024">
    <property type="entry name" value="Snf7_fam"/>
</dbReference>
<dbReference type="Pfam" id="PF03357">
    <property type="entry name" value="Snf7"/>
    <property type="match status" value="1"/>
</dbReference>
<name>A0A9W8I1I6_9FUNG</name>
<gene>
    <name evidence="2" type="ORF">IWW36_005530</name>
</gene>
<dbReference type="GO" id="GO:0007034">
    <property type="term" value="P:vacuolar transport"/>
    <property type="evidence" value="ECO:0007669"/>
    <property type="project" value="InterPro"/>
</dbReference>
<evidence type="ECO:0000313" key="3">
    <source>
        <dbReference type="Proteomes" id="UP001139887"/>
    </source>
</evidence>
<dbReference type="OrthoDB" id="10250120at2759"/>
<proteinExistence type="predicted"/>
<reference evidence="2" key="1">
    <citation type="submission" date="2022-07" db="EMBL/GenBank/DDBJ databases">
        <title>Phylogenomic reconstructions and comparative analyses of Kickxellomycotina fungi.</title>
        <authorList>
            <person name="Reynolds N.K."/>
            <person name="Stajich J.E."/>
            <person name="Barry K."/>
            <person name="Grigoriev I.V."/>
            <person name="Crous P."/>
            <person name="Smith M.E."/>
        </authorList>
    </citation>
    <scope>NUCLEOTIDE SEQUENCE</scope>
    <source>
        <strain evidence="2">NRRL 1566</strain>
    </source>
</reference>
<dbReference type="AlphaFoldDB" id="A0A9W8I1I6"/>
<evidence type="ECO:0000313" key="2">
    <source>
        <dbReference type="EMBL" id="KAJ2843535.1"/>
    </source>
</evidence>
<sequence length="125" mass="13248">AFRSGACALKGLNQQADMLDPQSIFDEWADQALQAKEIQDAMQDSTVQIDSDDEDVLEAELDALLAADSLVQQESEDKSPIAAAANDEAASQDADALADALTKVAISPPSDSEDQEEERVPIAAT</sequence>